<feature type="non-terminal residue" evidence="1">
    <location>
        <position position="1"/>
    </location>
</feature>
<accession>J9C2C2</accession>
<proteinExistence type="predicted"/>
<dbReference type="AlphaFoldDB" id="J9C2C2"/>
<evidence type="ECO:0000313" key="1">
    <source>
        <dbReference type="EMBL" id="EJW93975.1"/>
    </source>
</evidence>
<reference evidence="1" key="1">
    <citation type="journal article" date="2012" name="PLoS ONE">
        <title>Gene sets for utilization of primary and secondary nutrition supplies in the distal gut of endangered iberian lynx.</title>
        <authorList>
            <person name="Alcaide M."/>
            <person name="Messina E."/>
            <person name="Richter M."/>
            <person name="Bargiela R."/>
            <person name="Peplies J."/>
            <person name="Huws S.A."/>
            <person name="Newbold C.J."/>
            <person name="Golyshin P.N."/>
            <person name="Simon M.A."/>
            <person name="Lopez G."/>
            <person name="Yakimov M.M."/>
            <person name="Ferrer M."/>
        </authorList>
    </citation>
    <scope>NUCLEOTIDE SEQUENCE</scope>
</reference>
<organism evidence="1">
    <name type="scientific">gut metagenome</name>
    <dbReference type="NCBI Taxonomy" id="749906"/>
    <lineage>
        <taxon>unclassified sequences</taxon>
        <taxon>metagenomes</taxon>
        <taxon>organismal metagenomes</taxon>
    </lineage>
</organism>
<name>J9C2C2_9ZZZZ</name>
<protein>
    <submittedName>
        <fullName evidence="1">Uncharacterized protein</fullName>
    </submittedName>
</protein>
<comment type="caution">
    <text evidence="1">The sequence shown here is derived from an EMBL/GenBank/DDBJ whole genome shotgun (WGS) entry which is preliminary data.</text>
</comment>
<gene>
    <name evidence="1" type="ORF">EVA_17917</name>
</gene>
<dbReference type="EMBL" id="AMCI01006653">
    <property type="protein sequence ID" value="EJW93975.1"/>
    <property type="molecule type" value="Genomic_DNA"/>
</dbReference>
<sequence length="44" mass="5202">FREQNLSEKILFRFQSFSFLYHGIDSEKKGMLPISEKPDLAPQE</sequence>